<dbReference type="EMBL" id="SJSK01000001">
    <property type="protein sequence ID" value="TCC94510.1"/>
    <property type="molecule type" value="Genomic_DNA"/>
</dbReference>
<proteinExistence type="predicted"/>
<protein>
    <submittedName>
        <fullName evidence="4">Alpha/beta hydrolase</fullName>
    </submittedName>
</protein>
<organism evidence="4 5">
    <name type="scientific">Pedobacter frigiditerrae</name>
    <dbReference type="NCBI Taxonomy" id="2530452"/>
    <lineage>
        <taxon>Bacteria</taxon>
        <taxon>Pseudomonadati</taxon>
        <taxon>Bacteroidota</taxon>
        <taxon>Sphingobacteriia</taxon>
        <taxon>Sphingobacteriales</taxon>
        <taxon>Sphingobacteriaceae</taxon>
        <taxon>Pedobacter</taxon>
    </lineage>
</organism>
<keyword evidence="2" id="KW-0732">Signal</keyword>
<feature type="chain" id="PRO_5020796226" evidence="2">
    <location>
        <begin position="20"/>
        <end position="309"/>
    </location>
</feature>
<sequence>MKGISKVIGLGFMVLMLFACDKAEEVSYQTKTEAEIILDLSYGTDPKQVMDVYLPPNRTSNMATIILIHGGSFIGGDKSQYTNAAKYLASSGFAVLNVNYRLVDATGVYNLPNPVHKESAVKLKDQVADVSAAVDFAIAHAKQWVISGSRLSIAGHSAGGTLGLLYAYGDKNANKVKAVSNLAGALDLVFTNFSGWQVFPSYIVEGGYRFTGFEISLANETAYKEISPLYFANENKRVPTLNVFPQNNIVEGLPLQDKAIYDKFTDRLHVLKVPNELYYVKGADHAFSKSIHMQEVLDKSVSFFNENLY</sequence>
<keyword evidence="5" id="KW-1185">Reference proteome</keyword>
<dbReference type="InterPro" id="IPR050300">
    <property type="entry name" value="GDXG_lipolytic_enzyme"/>
</dbReference>
<dbReference type="InterPro" id="IPR029058">
    <property type="entry name" value="AB_hydrolase_fold"/>
</dbReference>
<gene>
    <name evidence="4" type="ORF">EZ428_06990</name>
</gene>
<feature type="domain" description="BD-FAE-like" evidence="3">
    <location>
        <begin position="50"/>
        <end position="193"/>
    </location>
</feature>
<dbReference type="AlphaFoldDB" id="A0A4R0N3V3"/>
<evidence type="ECO:0000313" key="5">
    <source>
        <dbReference type="Proteomes" id="UP000292884"/>
    </source>
</evidence>
<evidence type="ECO:0000259" key="3">
    <source>
        <dbReference type="Pfam" id="PF20434"/>
    </source>
</evidence>
<dbReference type="InterPro" id="IPR049492">
    <property type="entry name" value="BD-FAE-like_dom"/>
</dbReference>
<comment type="caution">
    <text evidence="4">The sequence shown here is derived from an EMBL/GenBank/DDBJ whole genome shotgun (WGS) entry which is preliminary data.</text>
</comment>
<dbReference type="Gene3D" id="3.40.50.1820">
    <property type="entry name" value="alpha/beta hydrolase"/>
    <property type="match status" value="1"/>
</dbReference>
<name>A0A4R0N3V3_9SPHI</name>
<evidence type="ECO:0000313" key="4">
    <source>
        <dbReference type="EMBL" id="TCC94510.1"/>
    </source>
</evidence>
<evidence type="ECO:0000256" key="2">
    <source>
        <dbReference type="SAM" id="SignalP"/>
    </source>
</evidence>
<reference evidence="4 5" key="1">
    <citation type="submission" date="2019-02" db="EMBL/GenBank/DDBJ databases">
        <title>Pedobacter sp. RP-1-13 sp. nov., isolated from Arctic soil.</title>
        <authorList>
            <person name="Dahal R.H."/>
        </authorList>
    </citation>
    <scope>NUCLEOTIDE SEQUENCE [LARGE SCALE GENOMIC DNA]</scope>
    <source>
        <strain evidence="4 5">RP-1-13</strain>
    </source>
</reference>
<dbReference type="PANTHER" id="PTHR48081:SF33">
    <property type="entry name" value="KYNURENINE FORMAMIDASE"/>
    <property type="match status" value="1"/>
</dbReference>
<dbReference type="Proteomes" id="UP000292884">
    <property type="component" value="Unassembled WGS sequence"/>
</dbReference>
<evidence type="ECO:0000256" key="1">
    <source>
        <dbReference type="ARBA" id="ARBA00022801"/>
    </source>
</evidence>
<dbReference type="SUPFAM" id="SSF53474">
    <property type="entry name" value="alpha/beta-Hydrolases"/>
    <property type="match status" value="1"/>
</dbReference>
<dbReference type="OrthoDB" id="9777975at2"/>
<dbReference type="PANTHER" id="PTHR48081">
    <property type="entry name" value="AB HYDROLASE SUPERFAMILY PROTEIN C4A8.06C"/>
    <property type="match status" value="1"/>
</dbReference>
<dbReference type="RefSeq" id="WP_131552369.1">
    <property type="nucleotide sequence ID" value="NZ_SJSK01000001.1"/>
</dbReference>
<dbReference type="Pfam" id="PF20434">
    <property type="entry name" value="BD-FAE"/>
    <property type="match status" value="1"/>
</dbReference>
<feature type="signal peptide" evidence="2">
    <location>
        <begin position="1"/>
        <end position="19"/>
    </location>
</feature>
<accession>A0A4R0N3V3</accession>
<dbReference type="GO" id="GO:0016787">
    <property type="term" value="F:hydrolase activity"/>
    <property type="evidence" value="ECO:0007669"/>
    <property type="project" value="UniProtKB-KW"/>
</dbReference>
<dbReference type="PROSITE" id="PS51257">
    <property type="entry name" value="PROKAR_LIPOPROTEIN"/>
    <property type="match status" value="1"/>
</dbReference>
<keyword evidence="1 4" id="KW-0378">Hydrolase</keyword>